<keyword evidence="2" id="KW-1185">Reference proteome</keyword>
<dbReference type="Ensembl" id="ENSAZOT00000009523.1">
    <property type="protein sequence ID" value="ENSAZOP00000008931.1"/>
    <property type="gene ID" value="ENSAZOG00000005654.1"/>
</dbReference>
<dbReference type="AlphaFoldDB" id="A0A8B9UFT5"/>
<accession>A0A8B9UFT5</accession>
<organism evidence="1 2">
    <name type="scientific">Anas zonorhyncha</name>
    <name type="common">Eastern spot-billed duck</name>
    <dbReference type="NCBI Taxonomy" id="75864"/>
    <lineage>
        <taxon>Eukaryota</taxon>
        <taxon>Metazoa</taxon>
        <taxon>Chordata</taxon>
        <taxon>Craniata</taxon>
        <taxon>Vertebrata</taxon>
        <taxon>Euteleostomi</taxon>
        <taxon>Archelosauria</taxon>
        <taxon>Archosauria</taxon>
        <taxon>Dinosauria</taxon>
        <taxon>Saurischia</taxon>
        <taxon>Theropoda</taxon>
        <taxon>Coelurosauria</taxon>
        <taxon>Aves</taxon>
        <taxon>Neognathae</taxon>
        <taxon>Galloanserae</taxon>
        <taxon>Anseriformes</taxon>
        <taxon>Anatidae</taxon>
        <taxon>Anatinae</taxon>
        <taxon>Anas</taxon>
    </lineage>
</organism>
<protein>
    <submittedName>
        <fullName evidence="1">Uncharacterized protein</fullName>
    </submittedName>
</protein>
<evidence type="ECO:0000313" key="2">
    <source>
        <dbReference type="Proteomes" id="UP000694549"/>
    </source>
</evidence>
<name>A0A8B9UFT5_9AVES</name>
<reference evidence="1" key="1">
    <citation type="submission" date="2025-08" db="UniProtKB">
        <authorList>
            <consortium name="Ensembl"/>
        </authorList>
    </citation>
    <scope>IDENTIFICATION</scope>
</reference>
<evidence type="ECO:0000313" key="1">
    <source>
        <dbReference type="Ensembl" id="ENSAZOP00000008931.1"/>
    </source>
</evidence>
<sequence>IKTLNNCLFKILLFCRREGFILLVEHLLYVHPAFDTTCSARRRREEIPKSSSFKMQTVQELKPLKKK</sequence>
<proteinExistence type="predicted"/>
<reference evidence="1" key="2">
    <citation type="submission" date="2025-09" db="UniProtKB">
        <authorList>
            <consortium name="Ensembl"/>
        </authorList>
    </citation>
    <scope>IDENTIFICATION</scope>
</reference>
<dbReference type="Proteomes" id="UP000694549">
    <property type="component" value="Unplaced"/>
</dbReference>